<accession>A0ABR7YW93</accession>
<dbReference type="InterPro" id="IPR000713">
    <property type="entry name" value="Mur_ligase_N"/>
</dbReference>
<feature type="binding site" evidence="7">
    <location>
        <position position="378"/>
    </location>
    <ligand>
        <name>meso-2,6-diaminopimelate</name>
        <dbReference type="ChEBI" id="CHEBI:57791"/>
    </ligand>
</feature>
<protein>
    <recommendedName>
        <fullName evidence="7">UDP-N-acetylmuramoyl-L-alanyl-D-glutamate--2,6-diaminopimelate ligase</fullName>
        <ecNumber evidence="7">6.3.2.13</ecNumber>
    </recommendedName>
    <alternativeName>
        <fullName evidence="7">Meso-A2pm-adding enzyme</fullName>
    </alternativeName>
    <alternativeName>
        <fullName evidence="7">Meso-diaminopimelate-adding enzyme</fullName>
    </alternativeName>
    <alternativeName>
        <fullName evidence="7">UDP-MurNAc-L-Ala-D-Glu:meso-diaminopimelate ligase</fullName>
    </alternativeName>
    <alternativeName>
        <fullName evidence="7">UDP-MurNAc-tripeptide synthetase</fullName>
    </alternativeName>
    <alternativeName>
        <fullName evidence="7">UDP-N-acetylmuramyl-tripeptide synthetase</fullName>
    </alternativeName>
</protein>
<evidence type="ECO:0000259" key="11">
    <source>
        <dbReference type="Pfam" id="PF08245"/>
    </source>
</evidence>
<feature type="binding site" evidence="7">
    <location>
        <position position="23"/>
    </location>
    <ligand>
        <name>UDP-N-acetyl-alpha-D-muramoyl-L-alanyl-D-glutamate</name>
        <dbReference type="ChEBI" id="CHEBI:83900"/>
    </ligand>
</feature>
<dbReference type="NCBIfam" id="NF001124">
    <property type="entry name" value="PRK00139.1-2"/>
    <property type="match status" value="1"/>
</dbReference>
<comment type="catalytic activity">
    <reaction evidence="7">
        <text>UDP-N-acetyl-alpha-D-muramoyl-L-alanyl-D-glutamate + meso-2,6-diaminopimelate + ATP = UDP-N-acetyl-alpha-D-muramoyl-L-alanyl-gamma-D-glutamyl-meso-2,6-diaminopimelate + ADP + phosphate + H(+)</text>
        <dbReference type="Rhea" id="RHEA:23676"/>
        <dbReference type="ChEBI" id="CHEBI:15378"/>
        <dbReference type="ChEBI" id="CHEBI:30616"/>
        <dbReference type="ChEBI" id="CHEBI:43474"/>
        <dbReference type="ChEBI" id="CHEBI:57791"/>
        <dbReference type="ChEBI" id="CHEBI:83900"/>
        <dbReference type="ChEBI" id="CHEBI:83905"/>
        <dbReference type="ChEBI" id="CHEBI:456216"/>
        <dbReference type="EC" id="6.3.2.13"/>
    </reaction>
</comment>
<keyword evidence="7" id="KW-0460">Magnesium</keyword>
<feature type="binding site" evidence="7">
    <location>
        <position position="25"/>
    </location>
    <ligand>
        <name>UDP-N-acetyl-alpha-D-muramoyl-L-alanyl-D-glutamate</name>
        <dbReference type="ChEBI" id="CHEBI:83900"/>
    </ligand>
</feature>
<comment type="similarity">
    <text evidence="1 7">Belongs to the MurCDEF family. MurE subfamily.</text>
</comment>
<dbReference type="Proteomes" id="UP000805841">
    <property type="component" value="Unassembled WGS sequence"/>
</dbReference>
<dbReference type="SUPFAM" id="SSF63418">
    <property type="entry name" value="MurE/MurF N-terminal domain"/>
    <property type="match status" value="1"/>
</dbReference>
<feature type="binding site" evidence="7">
    <location>
        <begin position="402"/>
        <end position="405"/>
    </location>
    <ligand>
        <name>meso-2,6-diaminopimelate</name>
        <dbReference type="ChEBI" id="CHEBI:57791"/>
    </ligand>
</feature>
<comment type="caution">
    <text evidence="12">The sequence shown here is derived from an EMBL/GenBank/DDBJ whole genome shotgun (WGS) entry which is preliminary data.</text>
</comment>
<evidence type="ECO:0000256" key="7">
    <source>
        <dbReference type="HAMAP-Rule" id="MF_00208"/>
    </source>
</evidence>
<keyword evidence="7 12" id="KW-0436">Ligase</keyword>
<evidence type="ECO:0000256" key="3">
    <source>
        <dbReference type="ARBA" id="ARBA00022960"/>
    </source>
</evidence>
<dbReference type="GO" id="GO:0008765">
    <property type="term" value="F:UDP-N-acetylmuramoylalanyl-D-glutamate-2,6-diaminopimelate ligase activity"/>
    <property type="evidence" value="ECO:0007669"/>
    <property type="project" value="UniProtKB-EC"/>
</dbReference>
<dbReference type="RefSeq" id="WP_190416861.1">
    <property type="nucleotide sequence ID" value="NZ_JAAOCA010000002.1"/>
</dbReference>
<keyword evidence="5 7" id="KW-0131">Cell cycle</keyword>
<organism evidence="12 13">
    <name type="scientific">Pseudomonas typographi</name>
    <dbReference type="NCBI Taxonomy" id="2715964"/>
    <lineage>
        <taxon>Bacteria</taxon>
        <taxon>Pseudomonadati</taxon>
        <taxon>Pseudomonadota</taxon>
        <taxon>Gammaproteobacteria</taxon>
        <taxon>Pseudomonadales</taxon>
        <taxon>Pseudomonadaceae</taxon>
        <taxon>Pseudomonas</taxon>
    </lineage>
</organism>
<name>A0ABR7YW93_9PSED</name>
<feature type="binding site" evidence="7">
    <location>
        <position position="457"/>
    </location>
    <ligand>
        <name>meso-2,6-diaminopimelate</name>
        <dbReference type="ChEBI" id="CHEBI:57791"/>
    </ligand>
</feature>
<keyword evidence="7" id="KW-0963">Cytoplasm</keyword>
<feature type="binding site" evidence="7">
    <location>
        <position position="185"/>
    </location>
    <ligand>
        <name>UDP-N-acetyl-alpha-D-muramoyl-L-alanyl-D-glutamate</name>
        <dbReference type="ChEBI" id="CHEBI:83900"/>
    </ligand>
</feature>
<dbReference type="EC" id="6.3.2.13" evidence="7"/>
<comment type="caution">
    <text evidence="7">Lacks conserved residue(s) required for the propagation of feature annotation.</text>
</comment>
<comment type="cofactor">
    <cofactor evidence="7">
        <name>Mg(2+)</name>
        <dbReference type="ChEBI" id="CHEBI:18420"/>
    </cofactor>
</comment>
<feature type="binding site" evidence="7">
    <location>
        <position position="177"/>
    </location>
    <ligand>
        <name>UDP-N-acetyl-alpha-D-muramoyl-L-alanyl-D-glutamate</name>
        <dbReference type="ChEBI" id="CHEBI:83900"/>
    </ligand>
</feature>
<dbReference type="SUPFAM" id="SSF53244">
    <property type="entry name" value="MurD-like peptide ligases, peptide-binding domain"/>
    <property type="match status" value="1"/>
</dbReference>
<dbReference type="InterPro" id="IPR036615">
    <property type="entry name" value="Mur_ligase_C_dom_sf"/>
</dbReference>
<feature type="binding site" evidence="7">
    <location>
        <begin position="108"/>
        <end position="114"/>
    </location>
    <ligand>
        <name>ATP</name>
        <dbReference type="ChEBI" id="CHEBI:30616"/>
    </ligand>
</feature>
<dbReference type="InterPro" id="IPR013221">
    <property type="entry name" value="Mur_ligase_cen"/>
</dbReference>
<comment type="pathway">
    <text evidence="7 8">Cell wall biogenesis; peptidoglycan biosynthesis.</text>
</comment>
<dbReference type="Pfam" id="PF08245">
    <property type="entry name" value="Mur_ligase_M"/>
    <property type="match status" value="1"/>
</dbReference>
<dbReference type="SUPFAM" id="SSF53623">
    <property type="entry name" value="MurD-like peptide ligases, catalytic domain"/>
    <property type="match status" value="1"/>
</dbReference>
<sequence>MSMHLTALFAQASQNPLIRALALDSRTVRPGDLFLAVPGARMDGRDHIDDALAHGAAAVAYESEGARVLPLTDVPLIPVRHLAGQLSAIAGRFYVEPSRLLRLIGVTGTNGKTTTTQLIAQGLDALGERCGTLGTLGSGFVGAIAPGTLTTPDAITVQATLADLHKAGAQAVAMEVSSHAIDQARVAALAFDVAVFTNLTRDHLDYHGNMQAYGEVKGRLFAWEGLGCRVINLDDSFGRELAARPHASRLLTYSCERPDATFYCRDTHFGDQGIRARLVTAQGEYDLRCPLLGRFNLSNVLAAIAALFALGYPLDNVLQAVARFHGPEGRVQQVGGGRLPRVVIDYSHTPDALEKILEAMRPHAQGELVCVFGCGGDRDRGKRPEMARIAERLADRVLVTDDNPRTEAPQAIFDDIRAGLSAPEAVRFVPGRGMAIAQAVAAAKAGDLIVIAGKGHEDYQEIAGVRHPFSDVKEAEKALAAWEVAHA</sequence>
<evidence type="ECO:0000256" key="4">
    <source>
        <dbReference type="ARBA" id="ARBA00022984"/>
    </source>
</evidence>
<keyword evidence="7" id="KW-0547">Nucleotide-binding</keyword>
<keyword evidence="3 7" id="KW-0133">Cell shape</keyword>
<keyword evidence="7" id="KW-0067">ATP-binding</keyword>
<dbReference type="Gene3D" id="3.40.1390.10">
    <property type="entry name" value="MurE/MurF, N-terminal domain"/>
    <property type="match status" value="1"/>
</dbReference>
<keyword evidence="13" id="KW-1185">Reference proteome</keyword>
<feature type="modified residue" description="N6-carboxylysine" evidence="7">
    <location>
        <position position="217"/>
    </location>
</feature>
<evidence type="ECO:0000256" key="1">
    <source>
        <dbReference type="ARBA" id="ARBA00005898"/>
    </source>
</evidence>
<evidence type="ECO:0000259" key="10">
    <source>
        <dbReference type="Pfam" id="PF02875"/>
    </source>
</evidence>
<dbReference type="NCBIfam" id="TIGR01085">
    <property type="entry name" value="murE"/>
    <property type="match status" value="1"/>
</dbReference>
<comment type="function">
    <text evidence="7">Catalyzes the addition of meso-diaminopimelic acid to the nucleotide precursor UDP-N-acetylmuramoyl-L-alanyl-D-glutamate (UMAG) in the biosynthesis of bacterial cell-wall peptidoglycan.</text>
</comment>
<proteinExistence type="inferred from homology"/>
<evidence type="ECO:0000256" key="6">
    <source>
        <dbReference type="ARBA" id="ARBA00023316"/>
    </source>
</evidence>
<dbReference type="InterPro" id="IPR004101">
    <property type="entry name" value="Mur_ligase_C"/>
</dbReference>
<gene>
    <name evidence="7" type="primary">murE</name>
    <name evidence="12" type="ORF">HAQ05_01720</name>
</gene>
<evidence type="ECO:0000256" key="2">
    <source>
        <dbReference type="ARBA" id="ARBA00022618"/>
    </source>
</evidence>
<dbReference type="Gene3D" id="3.90.190.20">
    <property type="entry name" value="Mur ligase, C-terminal domain"/>
    <property type="match status" value="1"/>
</dbReference>
<feature type="binding site" evidence="7">
    <location>
        <position position="183"/>
    </location>
    <ligand>
        <name>UDP-N-acetyl-alpha-D-muramoyl-L-alanyl-D-glutamate</name>
        <dbReference type="ChEBI" id="CHEBI:83900"/>
    </ligand>
</feature>
<evidence type="ECO:0000259" key="9">
    <source>
        <dbReference type="Pfam" id="PF01225"/>
    </source>
</evidence>
<comment type="PTM">
    <text evidence="7">Carboxylation is probably crucial for Mg(2+) binding and, consequently, for the gamma-phosphate positioning of ATP.</text>
</comment>
<feature type="binding site" evidence="7">
    <location>
        <position position="453"/>
    </location>
    <ligand>
        <name>meso-2,6-diaminopimelate</name>
        <dbReference type="ChEBI" id="CHEBI:57791"/>
    </ligand>
</feature>
<dbReference type="Gene3D" id="3.40.1190.10">
    <property type="entry name" value="Mur-like, catalytic domain"/>
    <property type="match status" value="1"/>
</dbReference>
<dbReference type="Pfam" id="PF02875">
    <property type="entry name" value="Mur_ligase_C"/>
    <property type="match status" value="1"/>
</dbReference>
<evidence type="ECO:0000313" key="13">
    <source>
        <dbReference type="Proteomes" id="UP000805841"/>
    </source>
</evidence>
<dbReference type="InterPro" id="IPR035911">
    <property type="entry name" value="MurE/MurF_N"/>
</dbReference>
<comment type="subcellular location">
    <subcellularLocation>
        <location evidence="7 8">Cytoplasm</location>
    </subcellularLocation>
</comment>
<dbReference type="InterPro" id="IPR005761">
    <property type="entry name" value="UDP-N-AcMur-Glu-dNH2Pim_ligase"/>
</dbReference>
<dbReference type="HAMAP" id="MF_00208">
    <property type="entry name" value="MurE"/>
    <property type="match status" value="1"/>
</dbReference>
<feature type="short sequence motif" description="Meso-diaminopimelate recognition motif" evidence="7">
    <location>
        <begin position="402"/>
        <end position="405"/>
    </location>
</feature>
<dbReference type="InterPro" id="IPR036565">
    <property type="entry name" value="Mur-like_cat_sf"/>
</dbReference>
<keyword evidence="2 7" id="KW-0132">Cell division</keyword>
<dbReference type="EMBL" id="JAAOCA010000002">
    <property type="protein sequence ID" value="MBD1597434.1"/>
    <property type="molecule type" value="Genomic_DNA"/>
</dbReference>
<reference evidence="12 13" key="1">
    <citation type="journal article" date="2020" name="Insects">
        <title>Bacteria Belonging to Pseudomonas typographi sp. nov. from the Bark Beetle Ips typographus Have Genomic Potential to Aid in the Host Ecology.</title>
        <authorList>
            <person name="Peral-Aranega E."/>
            <person name="Saati-Santamaria Z."/>
            <person name="Kolarik M."/>
            <person name="Rivas R."/>
            <person name="Garcia-Fraile P."/>
        </authorList>
    </citation>
    <scope>NUCLEOTIDE SEQUENCE [LARGE SCALE GENOMIC DNA]</scope>
    <source>
        <strain evidence="12 13">CA3A</strain>
    </source>
</reference>
<feature type="domain" description="Mur ligase N-terminal catalytic" evidence="9">
    <location>
        <begin position="18"/>
        <end position="94"/>
    </location>
</feature>
<dbReference type="NCBIfam" id="NF001126">
    <property type="entry name" value="PRK00139.1-4"/>
    <property type="match status" value="1"/>
</dbReference>
<feature type="domain" description="Mur ligase central" evidence="11">
    <location>
        <begin position="106"/>
        <end position="306"/>
    </location>
</feature>
<evidence type="ECO:0000256" key="5">
    <source>
        <dbReference type="ARBA" id="ARBA00023306"/>
    </source>
</evidence>
<feature type="domain" description="Mur ligase C-terminal" evidence="10">
    <location>
        <begin position="329"/>
        <end position="455"/>
    </location>
</feature>
<dbReference type="PANTHER" id="PTHR23135:SF4">
    <property type="entry name" value="UDP-N-ACETYLMURAMOYL-L-ALANYL-D-GLUTAMATE--2,6-DIAMINOPIMELATE LIGASE MURE HOMOLOG, CHLOROPLASTIC"/>
    <property type="match status" value="1"/>
</dbReference>
<keyword evidence="6 7" id="KW-0961">Cell wall biogenesis/degradation</keyword>
<evidence type="ECO:0000256" key="8">
    <source>
        <dbReference type="RuleBase" id="RU004135"/>
    </source>
</evidence>
<dbReference type="Pfam" id="PF01225">
    <property type="entry name" value="Mur_ligase"/>
    <property type="match status" value="1"/>
</dbReference>
<keyword evidence="4 7" id="KW-0573">Peptidoglycan synthesis</keyword>
<evidence type="ECO:0000313" key="12">
    <source>
        <dbReference type="EMBL" id="MBD1597434.1"/>
    </source>
</evidence>
<feature type="binding site" evidence="7">
    <location>
        <begin position="150"/>
        <end position="151"/>
    </location>
    <ligand>
        <name>UDP-N-acetyl-alpha-D-muramoyl-L-alanyl-D-glutamate</name>
        <dbReference type="ChEBI" id="CHEBI:83900"/>
    </ligand>
</feature>
<dbReference type="PANTHER" id="PTHR23135">
    <property type="entry name" value="MUR LIGASE FAMILY MEMBER"/>
    <property type="match status" value="1"/>
</dbReference>